<dbReference type="AlphaFoldDB" id="A0A1X0FDZ0"/>
<keyword evidence="16" id="KW-1185">Reference proteome</keyword>
<dbReference type="PANTHER" id="PTHR43289">
    <property type="entry name" value="MITOGEN-ACTIVATED PROTEIN KINASE KINASE KINASE 20-RELATED"/>
    <property type="match status" value="1"/>
</dbReference>
<feature type="compositionally biased region" description="Basic residues" evidence="13">
    <location>
        <begin position="351"/>
        <end position="363"/>
    </location>
</feature>
<comment type="subcellular location">
    <subcellularLocation>
        <location evidence="1">Cell membrane</location>
        <topology evidence="1">Single-pass membrane protein</topology>
    </subcellularLocation>
</comment>
<keyword evidence="9 12" id="KW-0067">ATP-binding</keyword>
<organism evidence="15 16">
    <name type="scientific">Mycobacterium intermedium</name>
    <dbReference type="NCBI Taxonomy" id="28445"/>
    <lineage>
        <taxon>Bacteria</taxon>
        <taxon>Bacillati</taxon>
        <taxon>Actinomycetota</taxon>
        <taxon>Actinomycetes</taxon>
        <taxon>Mycobacteriales</taxon>
        <taxon>Mycobacteriaceae</taxon>
        <taxon>Mycobacterium</taxon>
        <taxon>Mycobacterium simiae complex</taxon>
    </lineage>
</organism>
<feature type="compositionally biased region" description="Pro residues" evidence="13">
    <location>
        <begin position="407"/>
        <end position="417"/>
    </location>
</feature>
<dbReference type="InterPro" id="IPR017441">
    <property type="entry name" value="Protein_kinase_ATP_BS"/>
</dbReference>
<evidence type="ECO:0000256" key="6">
    <source>
        <dbReference type="ARBA" id="ARBA00022692"/>
    </source>
</evidence>
<evidence type="ECO:0000256" key="8">
    <source>
        <dbReference type="ARBA" id="ARBA00022777"/>
    </source>
</evidence>
<feature type="region of interest" description="Disordered" evidence="13">
    <location>
        <begin position="269"/>
        <end position="434"/>
    </location>
</feature>
<dbReference type="EC" id="2.7.11.1" evidence="2"/>
<dbReference type="FunFam" id="1.10.510.10:FF:000021">
    <property type="entry name" value="Serine/threonine protein kinase"/>
    <property type="match status" value="1"/>
</dbReference>
<dbReference type="PROSITE" id="PS00108">
    <property type="entry name" value="PROTEIN_KINASE_ST"/>
    <property type="match status" value="1"/>
</dbReference>
<dbReference type="EMBL" id="MVHT01000056">
    <property type="protein sequence ID" value="ORA99884.1"/>
    <property type="molecule type" value="Genomic_DNA"/>
</dbReference>
<reference evidence="15 16" key="1">
    <citation type="submission" date="2017-02" db="EMBL/GenBank/DDBJ databases">
        <title>The new phylogeny of genus Mycobacterium.</title>
        <authorList>
            <person name="Tortoli E."/>
            <person name="Trovato A."/>
            <person name="Cirillo D.M."/>
        </authorList>
    </citation>
    <scope>NUCLEOTIDE SEQUENCE [LARGE SCALE GENOMIC DNA]</scope>
    <source>
        <strain evidence="15 16">DSM 44049</strain>
    </source>
</reference>
<feature type="binding site" evidence="12">
    <location>
        <position position="38"/>
    </location>
    <ligand>
        <name>ATP</name>
        <dbReference type="ChEBI" id="CHEBI:30616"/>
    </ligand>
</feature>
<dbReference type="Proteomes" id="UP000192739">
    <property type="component" value="Unassembled WGS sequence"/>
</dbReference>
<evidence type="ECO:0000256" key="9">
    <source>
        <dbReference type="ARBA" id="ARBA00022840"/>
    </source>
</evidence>
<dbReference type="InterPro" id="IPR000719">
    <property type="entry name" value="Prot_kinase_dom"/>
</dbReference>
<feature type="compositionally biased region" description="Pro residues" evidence="13">
    <location>
        <begin position="332"/>
        <end position="341"/>
    </location>
</feature>
<gene>
    <name evidence="15" type="ORF">BST27_18950</name>
</gene>
<evidence type="ECO:0000256" key="4">
    <source>
        <dbReference type="ARBA" id="ARBA00022527"/>
    </source>
</evidence>
<evidence type="ECO:0000256" key="5">
    <source>
        <dbReference type="ARBA" id="ARBA00022679"/>
    </source>
</evidence>
<feature type="compositionally biased region" description="Polar residues" evidence="13">
    <location>
        <begin position="395"/>
        <end position="406"/>
    </location>
</feature>
<dbReference type="SMART" id="SM00220">
    <property type="entry name" value="S_TKc"/>
    <property type="match status" value="1"/>
</dbReference>
<evidence type="ECO:0000256" key="3">
    <source>
        <dbReference type="ARBA" id="ARBA00022475"/>
    </source>
</evidence>
<evidence type="ECO:0000313" key="15">
    <source>
        <dbReference type="EMBL" id="ORA99884.1"/>
    </source>
</evidence>
<keyword evidence="7 12" id="KW-0547">Nucleotide-binding</keyword>
<comment type="caution">
    <text evidence="15">The sequence shown here is derived from an EMBL/GenBank/DDBJ whole genome shotgun (WGS) entry which is preliminary data.</text>
</comment>
<dbReference type="GO" id="GO:0004674">
    <property type="term" value="F:protein serine/threonine kinase activity"/>
    <property type="evidence" value="ECO:0007669"/>
    <property type="project" value="UniProtKB-KW"/>
</dbReference>
<evidence type="ECO:0000256" key="1">
    <source>
        <dbReference type="ARBA" id="ARBA00004162"/>
    </source>
</evidence>
<dbReference type="Pfam" id="PF00069">
    <property type="entry name" value="Pkinase"/>
    <property type="match status" value="1"/>
</dbReference>
<name>A0A1X0FDZ0_MYCIE</name>
<dbReference type="PROSITE" id="PS50011">
    <property type="entry name" value="PROTEIN_KINASE_DOM"/>
    <property type="match status" value="1"/>
</dbReference>
<accession>A0A1X0FDZ0</accession>
<keyword evidence="4" id="KW-0723">Serine/threonine-protein kinase</keyword>
<dbReference type="GO" id="GO:0005524">
    <property type="term" value="F:ATP binding"/>
    <property type="evidence" value="ECO:0007669"/>
    <property type="project" value="UniProtKB-UniRule"/>
</dbReference>
<dbReference type="Gene3D" id="1.10.510.10">
    <property type="entry name" value="Transferase(Phosphotransferase) domain 1"/>
    <property type="match status" value="1"/>
</dbReference>
<evidence type="ECO:0000313" key="16">
    <source>
        <dbReference type="Proteomes" id="UP000192739"/>
    </source>
</evidence>
<dbReference type="RefSeq" id="WP_083148587.1">
    <property type="nucleotide sequence ID" value="NZ_MVHT01000056.1"/>
</dbReference>
<dbReference type="CDD" id="cd14014">
    <property type="entry name" value="STKc_PknB_like"/>
    <property type="match status" value="1"/>
</dbReference>
<dbReference type="GO" id="GO:0005886">
    <property type="term" value="C:plasma membrane"/>
    <property type="evidence" value="ECO:0007669"/>
    <property type="project" value="UniProtKB-SubCell"/>
</dbReference>
<dbReference type="PANTHER" id="PTHR43289:SF6">
    <property type="entry name" value="SERINE_THREONINE-PROTEIN KINASE NEKL-3"/>
    <property type="match status" value="1"/>
</dbReference>
<evidence type="ECO:0000256" key="2">
    <source>
        <dbReference type="ARBA" id="ARBA00012513"/>
    </source>
</evidence>
<dbReference type="Gene3D" id="3.30.200.20">
    <property type="entry name" value="Phosphorylase Kinase, domain 1"/>
    <property type="match status" value="1"/>
</dbReference>
<dbReference type="GO" id="GO:0080090">
    <property type="term" value="P:regulation of primary metabolic process"/>
    <property type="evidence" value="ECO:0007669"/>
    <property type="project" value="UniProtKB-ARBA"/>
</dbReference>
<dbReference type="SUPFAM" id="SSF56112">
    <property type="entry name" value="Protein kinase-like (PK-like)"/>
    <property type="match status" value="1"/>
</dbReference>
<dbReference type="PROSITE" id="PS00107">
    <property type="entry name" value="PROTEIN_KINASE_ATP"/>
    <property type="match status" value="1"/>
</dbReference>
<keyword evidence="6" id="KW-0812">Transmembrane</keyword>
<dbReference type="InterPro" id="IPR008271">
    <property type="entry name" value="Ser/Thr_kinase_AS"/>
</dbReference>
<dbReference type="InterPro" id="IPR011009">
    <property type="entry name" value="Kinase-like_dom_sf"/>
</dbReference>
<proteinExistence type="predicted"/>
<sequence length="434" mass="47288">MDGTPFGRYRLIEVLGRGGMGEVWRAFDTITERVVALKVLPVELADDETFQQRFRREARSAAGLDEPHVVPIYDFGEIDGRLFVTMRLIQGCDLQTLVARKPLPPERAIYIIDQVASALHAAHRIGLVHRDVKPSNILVTDDDFTYLIDFGIARTTGETSLTNTGSVIGSWAYLAPERLTSDRSDHRADIYALACVLHECLTGSQPFPGDSLEQQLGAHLTAPPPRPSKIRATLPPDIDDVIAKGMAKNPEERFNSTRELVAAARNAITAPVKQRRPPPPPEAPPQPKPKPKPQPAPQQKPQPKAQPWYAPPARPPAWSSRSVAMTSQRPYRQPPAWPPFRPVCTAPTSAHRARTARPTRAGRRQPDSGPSAPSVDPTVAWPPPLRTAVPPCCRTSFSTKSTASGNPSPPPGLPPPRKASRVSRVASSPASTGP</sequence>
<keyword evidence="11" id="KW-0472">Membrane</keyword>
<evidence type="ECO:0000256" key="7">
    <source>
        <dbReference type="ARBA" id="ARBA00022741"/>
    </source>
</evidence>
<feature type="domain" description="Protein kinase" evidence="14">
    <location>
        <begin position="9"/>
        <end position="268"/>
    </location>
</feature>
<evidence type="ECO:0000256" key="10">
    <source>
        <dbReference type="ARBA" id="ARBA00022989"/>
    </source>
</evidence>
<evidence type="ECO:0000256" key="12">
    <source>
        <dbReference type="PROSITE-ProRule" id="PRU10141"/>
    </source>
</evidence>
<evidence type="ECO:0000256" key="11">
    <source>
        <dbReference type="ARBA" id="ARBA00023136"/>
    </source>
</evidence>
<protein>
    <recommendedName>
        <fullName evidence="2">non-specific serine/threonine protein kinase</fullName>
        <ecNumber evidence="2">2.7.11.1</ecNumber>
    </recommendedName>
</protein>
<keyword evidence="8" id="KW-0418">Kinase</keyword>
<feature type="compositionally biased region" description="Low complexity" evidence="13">
    <location>
        <begin position="422"/>
        <end position="434"/>
    </location>
</feature>
<keyword evidence="5" id="KW-0808">Transferase</keyword>
<evidence type="ECO:0000256" key="13">
    <source>
        <dbReference type="SAM" id="MobiDB-lite"/>
    </source>
</evidence>
<keyword evidence="3" id="KW-1003">Cell membrane</keyword>
<evidence type="ECO:0000259" key="14">
    <source>
        <dbReference type="PROSITE" id="PS50011"/>
    </source>
</evidence>
<keyword evidence="10" id="KW-1133">Transmembrane helix</keyword>
<feature type="compositionally biased region" description="Pro residues" evidence="13">
    <location>
        <begin position="277"/>
        <end position="300"/>
    </location>
</feature>